<gene>
    <name evidence="1" type="ORF">GXW74_15695</name>
</gene>
<reference evidence="1" key="2">
    <citation type="journal article" date="2021" name="Syst. Appl. Microbiol.">
        <title>Roseomonas hellenica sp. nov., isolated from roots of wild-growing Alkanna tinctoria.</title>
        <authorList>
            <person name="Rat A."/>
            <person name="Naranjo H.D."/>
            <person name="Lebbe L."/>
            <person name="Cnockaert M."/>
            <person name="Krigas N."/>
            <person name="Grigoriadou K."/>
            <person name="Maloupa E."/>
            <person name="Willems A."/>
        </authorList>
    </citation>
    <scope>NUCLEOTIDE SEQUENCE</scope>
    <source>
        <strain evidence="1">LMG 31228</strain>
    </source>
</reference>
<dbReference type="RefSeq" id="WP_211847473.1">
    <property type="nucleotide sequence ID" value="NZ_JAAEDL010000015.1"/>
</dbReference>
<dbReference type="Proteomes" id="UP001138709">
    <property type="component" value="Unassembled WGS sequence"/>
</dbReference>
<evidence type="ECO:0000313" key="1">
    <source>
        <dbReference type="EMBL" id="MBR0681938.1"/>
    </source>
</evidence>
<sequence>MSGTTPGYWTNETSGVLRPAVEAYLRHEPLTETHIVALRAYLRQWIASPEWMADDEADLQRLRTAVDGLTSRAAIDAWIADAVELGIDPL</sequence>
<protein>
    <submittedName>
        <fullName evidence="1">Uncharacterized protein</fullName>
    </submittedName>
</protein>
<keyword evidence="2" id="KW-1185">Reference proteome</keyword>
<evidence type="ECO:0000313" key="2">
    <source>
        <dbReference type="Proteomes" id="UP001138709"/>
    </source>
</evidence>
<name>A0A9X9XE02_9PROT</name>
<comment type="caution">
    <text evidence="1">The sequence shown here is derived from an EMBL/GenBank/DDBJ whole genome shotgun (WGS) entry which is preliminary data.</text>
</comment>
<dbReference type="AlphaFoldDB" id="A0A9X9XE02"/>
<proteinExistence type="predicted"/>
<dbReference type="EMBL" id="JAAEDL010000015">
    <property type="protein sequence ID" value="MBR0681938.1"/>
    <property type="molecule type" value="Genomic_DNA"/>
</dbReference>
<accession>A0A9X9XE02</accession>
<reference evidence="1" key="1">
    <citation type="submission" date="2020-01" db="EMBL/GenBank/DDBJ databases">
        <authorList>
            <person name="Rat A."/>
        </authorList>
    </citation>
    <scope>NUCLEOTIDE SEQUENCE</scope>
    <source>
        <strain evidence="1">LMG 31228</strain>
    </source>
</reference>
<organism evidence="1 2">
    <name type="scientific">Neoroseomonas eburnea</name>
    <dbReference type="NCBI Taxonomy" id="1346889"/>
    <lineage>
        <taxon>Bacteria</taxon>
        <taxon>Pseudomonadati</taxon>
        <taxon>Pseudomonadota</taxon>
        <taxon>Alphaproteobacteria</taxon>
        <taxon>Acetobacterales</taxon>
        <taxon>Acetobacteraceae</taxon>
        <taxon>Neoroseomonas</taxon>
    </lineage>
</organism>